<reference evidence="2 3" key="1">
    <citation type="journal article" date="2011" name="J. Bacteriol.">
        <title>Complete genome sequence of Mycoplasma haemofelis, a hemotropic mycoplasma.</title>
        <authorList>
            <person name="Barker E.N."/>
            <person name="Helps C.R."/>
            <person name="Peters I.R."/>
            <person name="Darby A.C."/>
            <person name="Radford A.D."/>
            <person name="Tasker S."/>
        </authorList>
    </citation>
    <scope>NUCLEOTIDE SEQUENCE [LARGE SCALE GENOMIC DNA]</scope>
    <source>
        <strain evidence="2 3">Langford 1</strain>
    </source>
</reference>
<protein>
    <submittedName>
        <fullName evidence="2">Uncharacterized protein</fullName>
    </submittedName>
</protein>
<dbReference type="Proteomes" id="UP000008637">
    <property type="component" value="Chromosome"/>
</dbReference>
<sequence length="210" mass="22945">MSLPAKLGLGFAGVAGASGAGYLGSKLIKGESKETFRTKYSKAIIDTTKDSDTWSKKLTALADTNSSPKHSKLIQAKQAKTTNSGSNDTSLLRQGCEEIYSKEIGNDHDLQDFKNFCSFNNEDKIASGKELIKSKEDFSSHWNSFKGSNKESLYDGFKQVFEQKGSSATENDWQQKMLDECKKIASDIFSEEIPNFTSFCTKATAQAGAG</sequence>
<evidence type="ECO:0000256" key="1">
    <source>
        <dbReference type="SAM" id="MobiDB-lite"/>
    </source>
</evidence>
<feature type="region of interest" description="Disordered" evidence="1">
    <location>
        <begin position="69"/>
        <end position="88"/>
    </location>
</feature>
<dbReference type="AlphaFoldDB" id="E8ZGQ8"/>
<keyword evidence="3" id="KW-1185">Reference proteome</keyword>
<name>E8ZGQ8_MYCHL</name>
<gene>
    <name evidence="2" type="ordered locus">HF1_03210</name>
</gene>
<dbReference type="KEGG" id="mha:HF1_03210"/>
<accession>E8ZGQ8</accession>
<feature type="compositionally biased region" description="Polar residues" evidence="1">
    <location>
        <begin position="78"/>
        <end position="88"/>
    </location>
</feature>
<proteinExistence type="predicted"/>
<dbReference type="HOGENOM" id="CLU_096783_0_0_14"/>
<dbReference type="EMBL" id="FR773153">
    <property type="protein sequence ID" value="CBY92329.1"/>
    <property type="molecule type" value="Genomic_DNA"/>
</dbReference>
<evidence type="ECO:0000313" key="2">
    <source>
        <dbReference type="EMBL" id="CBY92329.1"/>
    </source>
</evidence>
<dbReference type="OrthoDB" id="9826843at2"/>
<organism evidence="2 3">
    <name type="scientific">Mycoplasma haemofelis (strain Langford 1)</name>
    <name type="common">Haemobartonella felis</name>
    <dbReference type="NCBI Taxonomy" id="941640"/>
    <lineage>
        <taxon>Bacteria</taxon>
        <taxon>Bacillati</taxon>
        <taxon>Mycoplasmatota</taxon>
        <taxon>Mollicutes</taxon>
        <taxon>Mycoplasmataceae</taxon>
        <taxon>Mycoplasma</taxon>
    </lineage>
</organism>
<evidence type="ECO:0000313" key="3">
    <source>
        <dbReference type="Proteomes" id="UP000008637"/>
    </source>
</evidence>